<accession>A0A401HAN6</accession>
<dbReference type="PANTHER" id="PTHR40696:SF1">
    <property type="entry name" value="DUF371 DOMAIN-CONTAINING PROTEIN"/>
    <property type="match status" value="1"/>
</dbReference>
<dbReference type="InterPro" id="IPR007171">
    <property type="entry name" value="DUF371"/>
</dbReference>
<dbReference type="Proteomes" id="UP000291213">
    <property type="component" value="Unassembled WGS sequence"/>
</dbReference>
<dbReference type="Pfam" id="PF04027">
    <property type="entry name" value="DUF371"/>
    <property type="match status" value="1"/>
</dbReference>
<proteinExistence type="predicted"/>
<dbReference type="InterPro" id="IPR023131">
    <property type="entry name" value="Mth639-like_dom_sf"/>
</dbReference>
<evidence type="ECO:0008006" key="4">
    <source>
        <dbReference type="Google" id="ProtNLM"/>
    </source>
</evidence>
<reference evidence="2 3" key="1">
    <citation type="submission" date="2017-02" db="EMBL/GenBank/DDBJ databases">
        <title>isolation and characterization of a novel temperate virus Aeropyrum globular virus 1 infecting hyperthermophilic archaeon Aeropyrum.</title>
        <authorList>
            <person name="Yumiya M."/>
            <person name="Yoshida T."/>
            <person name="Sako Y."/>
        </authorList>
    </citation>
    <scope>NUCLEOTIDE SEQUENCE [LARGE SCALE GENOMIC DNA]</scope>
    <source>
        <strain evidence="2 3">YK1-12-2013</strain>
    </source>
</reference>
<evidence type="ECO:0000256" key="1">
    <source>
        <dbReference type="SAM" id="MobiDB-lite"/>
    </source>
</evidence>
<dbReference type="Gene3D" id="2.60.120.630">
    <property type="entry name" value="mth639 domain like"/>
    <property type="match status" value="1"/>
</dbReference>
<protein>
    <recommendedName>
        <fullName evidence="4">DUF371 domain-containing protein</fullName>
    </recommendedName>
</protein>
<feature type="region of interest" description="Disordered" evidence="1">
    <location>
        <begin position="177"/>
        <end position="200"/>
    </location>
</feature>
<feature type="compositionally biased region" description="Basic and acidic residues" evidence="1">
    <location>
        <begin position="189"/>
        <end position="200"/>
    </location>
</feature>
<evidence type="ECO:0000313" key="2">
    <source>
        <dbReference type="EMBL" id="GBF09379.1"/>
    </source>
</evidence>
<dbReference type="AlphaFoldDB" id="A0A401HAN6"/>
<organism evidence="2 3">
    <name type="scientific">Aeropyrum pernix</name>
    <dbReference type="NCBI Taxonomy" id="56636"/>
    <lineage>
        <taxon>Archaea</taxon>
        <taxon>Thermoproteota</taxon>
        <taxon>Thermoprotei</taxon>
        <taxon>Desulfurococcales</taxon>
        <taxon>Desulfurococcaceae</taxon>
        <taxon>Aeropyrum</taxon>
    </lineage>
</organism>
<comment type="caution">
    <text evidence="2">The sequence shown here is derived from an EMBL/GenBank/DDBJ whole genome shotgun (WGS) entry which is preliminary data.</text>
</comment>
<gene>
    <name evidence="2" type="ORF">apy_11040</name>
</gene>
<name>A0A401HAN6_AERPX</name>
<sequence length="200" mass="21629">METIRFWLLGIGVEAAGPPLGGLLLAEAGLEVVGRWLFFQAWGHPNVRATHRTTFEITSDDYLTPRGDCIVGIRSSVTPRSLPQWFKSMARSPDSIIVVVLCSEGVCETAVGRGHPGLSFGDGRRMVFRRSSFVGPETVMIGSSKAAADLRRDLIEILRRGALLRVGMTVVRRSEVEGGGLQPPAAGGRDSDGRAWEALN</sequence>
<evidence type="ECO:0000313" key="3">
    <source>
        <dbReference type="Proteomes" id="UP000291213"/>
    </source>
</evidence>
<dbReference type="PANTHER" id="PTHR40696">
    <property type="entry name" value="DUF371 FAMILY PROTEIN"/>
    <property type="match status" value="1"/>
</dbReference>
<dbReference type="EMBL" id="BDMD01000058">
    <property type="protein sequence ID" value="GBF09379.1"/>
    <property type="molecule type" value="Genomic_DNA"/>
</dbReference>